<dbReference type="Gene3D" id="3.90.640.10">
    <property type="entry name" value="Actin, Chain A, domain 4"/>
    <property type="match status" value="1"/>
</dbReference>
<evidence type="ECO:0000256" key="2">
    <source>
        <dbReference type="ARBA" id="ARBA00006752"/>
    </source>
</evidence>
<dbReference type="Gene3D" id="3.30.420.40">
    <property type="match status" value="2"/>
</dbReference>
<accession>A0AAV2T5B9</accession>
<evidence type="ECO:0000256" key="3">
    <source>
        <dbReference type="RuleBase" id="RU000487"/>
    </source>
</evidence>
<dbReference type="FunFam" id="3.30.420.40:FF:000050">
    <property type="entry name" value="Actin, alpha skeletal muscle"/>
    <property type="match status" value="1"/>
</dbReference>
<comment type="caution">
    <text evidence="4">The sequence shown here is derived from an EMBL/GenBank/DDBJ whole genome shotgun (WGS) entry which is preliminary data.</text>
</comment>
<proteinExistence type="inferred from homology"/>
<dbReference type="SMART" id="SM00268">
    <property type="entry name" value="ACTIN"/>
    <property type="match status" value="1"/>
</dbReference>
<dbReference type="PRINTS" id="PR00190">
    <property type="entry name" value="ACTIN"/>
</dbReference>
<dbReference type="FunFam" id="3.90.640.10:FF:000007">
    <property type="entry name" value="Actin like 7B"/>
    <property type="match status" value="1"/>
</dbReference>
<gene>
    <name evidence="4" type="ORF">CDAUBV1_LOCUS4621</name>
</gene>
<dbReference type="InterPro" id="IPR043129">
    <property type="entry name" value="ATPase_NBD"/>
</dbReference>
<dbReference type="Pfam" id="PF00022">
    <property type="entry name" value="Actin"/>
    <property type="match status" value="1"/>
</dbReference>
<dbReference type="PANTHER" id="PTHR11937">
    <property type="entry name" value="ACTIN"/>
    <property type="match status" value="1"/>
</dbReference>
<dbReference type="SUPFAM" id="SSF53067">
    <property type="entry name" value="Actin-like ATPase domain"/>
    <property type="match status" value="2"/>
</dbReference>
<evidence type="ECO:0000313" key="5">
    <source>
        <dbReference type="Proteomes" id="UP001497525"/>
    </source>
</evidence>
<evidence type="ECO:0000313" key="4">
    <source>
        <dbReference type="EMBL" id="CAL5132111.1"/>
    </source>
</evidence>
<name>A0AAV2T5B9_CALDB</name>
<comment type="function">
    <text evidence="1">Actins are highly conserved proteins that are involved in various types of cell motility and are ubiquitously expressed in all eukaryotic cells.</text>
</comment>
<dbReference type="InterPro" id="IPR004000">
    <property type="entry name" value="Actin"/>
</dbReference>
<comment type="similarity">
    <text evidence="2 3">Belongs to the actin family.</text>
</comment>
<reference evidence="4" key="1">
    <citation type="submission" date="2024-06" db="EMBL/GenBank/DDBJ databases">
        <authorList>
            <person name="Liu X."/>
            <person name="Lenzi L."/>
            <person name="Haldenby T S."/>
            <person name="Uol C."/>
        </authorList>
    </citation>
    <scope>NUCLEOTIDE SEQUENCE</scope>
</reference>
<sequence length="371" mass="41189">MSANEAPAVVLDIGSENFKAGLAGANHPRSVFPCIIGRPKYSRIQGNYANRISYLGNEAQERRGVLYLTHPVNRGVVNNWDDMQTLLEHALYRELQVAPEDHAVLFTELSMNPKVNRELMAQMAFETYRVPALCVAIPAALVFYAFGQHTGLSLDCGEGVTHVVPIHQDCVLSKAVIRVNFAGCDLTEHLVRLLLKKGYQFITTTGMDIVRDLKEHSCFVASSAEQKSLDLENHSYRLPDGQIIRLVDERFLCPDALFRPEIAGALTKGLHELCREVVDKAGAPLQSELYSNTVLSGGSTMFTGIISRISHEMSKLFPGFKPSYITARPDRAYAAWTEGSILASLSTFHRMCVTAHEYEETGSNIMHNTFL</sequence>
<dbReference type="Proteomes" id="UP001497525">
    <property type="component" value="Unassembled WGS sequence"/>
</dbReference>
<dbReference type="EMBL" id="CAXLJL010000114">
    <property type="protein sequence ID" value="CAL5132111.1"/>
    <property type="molecule type" value="Genomic_DNA"/>
</dbReference>
<evidence type="ECO:0008006" key="6">
    <source>
        <dbReference type="Google" id="ProtNLM"/>
    </source>
</evidence>
<evidence type="ECO:0000256" key="1">
    <source>
        <dbReference type="ARBA" id="ARBA00003520"/>
    </source>
</evidence>
<protein>
    <recommendedName>
        <fullName evidence="6">Actin</fullName>
    </recommendedName>
</protein>
<dbReference type="AlphaFoldDB" id="A0AAV2T5B9"/>
<organism evidence="4 5">
    <name type="scientific">Calicophoron daubneyi</name>
    <name type="common">Rumen fluke</name>
    <name type="synonym">Paramphistomum daubneyi</name>
    <dbReference type="NCBI Taxonomy" id="300641"/>
    <lineage>
        <taxon>Eukaryota</taxon>
        <taxon>Metazoa</taxon>
        <taxon>Spiralia</taxon>
        <taxon>Lophotrochozoa</taxon>
        <taxon>Platyhelminthes</taxon>
        <taxon>Trematoda</taxon>
        <taxon>Digenea</taxon>
        <taxon>Plagiorchiida</taxon>
        <taxon>Pronocephalata</taxon>
        <taxon>Paramphistomoidea</taxon>
        <taxon>Paramphistomidae</taxon>
        <taxon>Calicophoron</taxon>
    </lineage>
</organism>